<dbReference type="RefSeq" id="WP_202653324.1">
    <property type="nucleotide sequence ID" value="NZ_JAESWB010000134.1"/>
</dbReference>
<name>A0ABS1TL45_9BACI</name>
<evidence type="ECO:0000313" key="2">
    <source>
        <dbReference type="Proteomes" id="UP000623967"/>
    </source>
</evidence>
<sequence>MNLIYDAPRPPKVLIDTTVLCGAIRMSGVNRTILQSAQLKGLFQPVFSKVGLFEFLYKTTVDGLGRGNKKVIYEWGEAEEFLDLFVYPLLKQYSTIPVNSIVGRYTVEAYIKGHRPIGEVLVELSGCDEETARKIVANQEMKEPLQHFDPKDFYVWVTAIQEECDYILTSNHRRFPSEIGPIKRIHPSDFYEHLSNPFMS</sequence>
<accession>A0ABS1TL45</accession>
<dbReference type="EMBL" id="JAESWB010000134">
    <property type="protein sequence ID" value="MBL4952044.1"/>
    <property type="molecule type" value="Genomic_DNA"/>
</dbReference>
<proteinExistence type="predicted"/>
<dbReference type="Proteomes" id="UP000623967">
    <property type="component" value="Unassembled WGS sequence"/>
</dbReference>
<organism evidence="1 2">
    <name type="scientific">Neobacillus paridis</name>
    <dbReference type="NCBI Taxonomy" id="2803862"/>
    <lineage>
        <taxon>Bacteria</taxon>
        <taxon>Bacillati</taxon>
        <taxon>Bacillota</taxon>
        <taxon>Bacilli</taxon>
        <taxon>Bacillales</taxon>
        <taxon>Bacillaceae</taxon>
        <taxon>Neobacillus</taxon>
    </lineage>
</organism>
<keyword evidence="2" id="KW-1185">Reference proteome</keyword>
<gene>
    <name evidence="1" type="ORF">JK635_07450</name>
</gene>
<comment type="caution">
    <text evidence="1">The sequence shown here is derived from an EMBL/GenBank/DDBJ whole genome shotgun (WGS) entry which is preliminary data.</text>
</comment>
<protein>
    <submittedName>
        <fullName evidence="1">PIN domain-containing protein</fullName>
    </submittedName>
</protein>
<reference evidence="1 2" key="1">
    <citation type="submission" date="2021-01" db="EMBL/GenBank/DDBJ databases">
        <title>Genome public.</title>
        <authorList>
            <person name="Liu C."/>
            <person name="Sun Q."/>
        </authorList>
    </citation>
    <scope>NUCLEOTIDE SEQUENCE [LARGE SCALE GENOMIC DNA]</scope>
    <source>
        <strain evidence="1 2">YIM B02564</strain>
    </source>
</reference>
<evidence type="ECO:0000313" key="1">
    <source>
        <dbReference type="EMBL" id="MBL4952044.1"/>
    </source>
</evidence>